<reference evidence="5" key="1">
    <citation type="submission" date="2013-02" db="EMBL/GenBank/DDBJ databases">
        <authorList>
            <person name="Hughes D."/>
        </authorList>
    </citation>
    <scope>NUCLEOTIDE SEQUENCE</scope>
    <source>
        <strain>Durham</strain>
        <strain evidence="5">NC isolate 2 -- Noor lab</strain>
    </source>
</reference>
<protein>
    <recommendedName>
        <fullName evidence="3">C2H2-type domain-containing protein</fullName>
    </recommendedName>
</protein>
<dbReference type="GO" id="GO:0008270">
    <property type="term" value="F:zinc ion binding"/>
    <property type="evidence" value="ECO:0007669"/>
    <property type="project" value="UniProtKB-KW"/>
</dbReference>
<dbReference type="Pfam" id="PF00096">
    <property type="entry name" value="zf-C2H2"/>
    <property type="match status" value="1"/>
</dbReference>
<keyword evidence="1" id="KW-0862">Zinc</keyword>
<dbReference type="EnsemblMetazoa" id="MESCA005983-RA">
    <property type="protein sequence ID" value="MESCA005983-PA"/>
    <property type="gene ID" value="MESCA005983"/>
</dbReference>
<name>T1GQR9_MEGSC</name>
<evidence type="ECO:0000313" key="4">
    <source>
        <dbReference type="EnsemblMetazoa" id="MESCA005983-PA"/>
    </source>
</evidence>
<dbReference type="STRING" id="36166.T1GQR9"/>
<dbReference type="PANTHER" id="PTHR21190:SF1">
    <property type="entry name" value="GH10077P"/>
    <property type="match status" value="1"/>
</dbReference>
<feature type="region of interest" description="Disordered" evidence="2">
    <location>
        <begin position="420"/>
        <end position="447"/>
    </location>
</feature>
<accession>T1GQR9</accession>
<dbReference type="HOGENOM" id="CLU_422921_0_0_1"/>
<dbReference type="InterPro" id="IPR013087">
    <property type="entry name" value="Znf_C2H2_type"/>
</dbReference>
<dbReference type="PROSITE" id="PS00028">
    <property type="entry name" value="ZINC_FINGER_C2H2_1"/>
    <property type="match status" value="4"/>
</dbReference>
<feature type="region of interest" description="Disordered" evidence="2">
    <location>
        <begin position="521"/>
        <end position="587"/>
    </location>
</feature>
<keyword evidence="5" id="KW-1185">Reference proteome</keyword>
<dbReference type="Gene3D" id="3.30.160.60">
    <property type="entry name" value="Classic Zinc Finger"/>
    <property type="match status" value="2"/>
</dbReference>
<feature type="domain" description="C2H2-type" evidence="3">
    <location>
        <begin position="195"/>
        <end position="223"/>
    </location>
</feature>
<dbReference type="Proteomes" id="UP000015102">
    <property type="component" value="Unassembled WGS sequence"/>
</dbReference>
<feature type="compositionally biased region" description="Basic and acidic residues" evidence="2">
    <location>
        <begin position="119"/>
        <end position="158"/>
    </location>
</feature>
<feature type="domain" description="C2H2-type" evidence="3">
    <location>
        <begin position="250"/>
        <end position="273"/>
    </location>
</feature>
<feature type="region of interest" description="Disordered" evidence="2">
    <location>
        <begin position="95"/>
        <end position="169"/>
    </location>
</feature>
<organism evidence="4 5">
    <name type="scientific">Megaselia scalaris</name>
    <name type="common">Humpbacked fly</name>
    <name type="synonym">Phora scalaris</name>
    <dbReference type="NCBI Taxonomy" id="36166"/>
    <lineage>
        <taxon>Eukaryota</taxon>
        <taxon>Metazoa</taxon>
        <taxon>Ecdysozoa</taxon>
        <taxon>Arthropoda</taxon>
        <taxon>Hexapoda</taxon>
        <taxon>Insecta</taxon>
        <taxon>Pterygota</taxon>
        <taxon>Neoptera</taxon>
        <taxon>Endopterygota</taxon>
        <taxon>Diptera</taxon>
        <taxon>Brachycera</taxon>
        <taxon>Muscomorpha</taxon>
        <taxon>Platypezoidea</taxon>
        <taxon>Phoridae</taxon>
        <taxon>Megaseliini</taxon>
        <taxon>Megaselia</taxon>
    </lineage>
</organism>
<sequence>MQEEQPKQVVSPQPIPDNFREDYTLEQEDVTFAPPPRTMPPALHTEAKESNFAPEVLKKLGVINIEGFCTICFKEYCSAYFLRTHKFKRHGISVMNPEPESDKQPLNLMLPSADESESSDAKRIKLDDESEKRIKLDDESEKVEIREIKRERSEEKTTPEPTPEPAYSSELAGLNLQKLQSMIMQLNDLNGKRPIMCHLCGKEMKNQYMLHVHITTEHMGENHNNNNGMFSGLMKTPPPTSPSSSPTSGDFCKQCNKQFNNSSEFKQHVIEVHGLKIDSPIRNGFLTPDRPINSSNSGPSTPNNPAIRPPYTITPTSSYCEICNKELCNKYFMKTHMQRMHGIEIENGAQIGGVVHKLNTHGISDDGSPLPNPQRPTITEIPDDPQFTSSENFSEICLICSRRFRSFKWLREHMKTDHGLHGKELDQQVGSSKPPSPTTLRIPNGNNNPLNNLLPNILGKTPFPNLFLPQQPQQQQQQQQCKSDEAQQLTKDYQCSMCPFTTPYYYFLIIHERSHTIMNNMPTNSESFSQDQENNAVSSERFRSVSPQDKNIDGPAANMNQEQKTDVPEEKVEKPSSPKPSVAETVQEGEKELMQAFFLKENIEEQSDLTSQGNKNRFVPAVVYLPVRERLSSSITVTFTLTPTQPQD</sequence>
<dbReference type="AlphaFoldDB" id="T1GQR9"/>
<evidence type="ECO:0000259" key="3">
    <source>
        <dbReference type="PROSITE" id="PS50157"/>
    </source>
</evidence>
<keyword evidence="1" id="KW-0479">Metal-binding</keyword>
<feature type="compositionally biased region" description="Low complexity" evidence="2">
    <location>
        <begin position="469"/>
        <end position="480"/>
    </location>
</feature>
<feature type="compositionally biased region" description="Basic and acidic residues" evidence="2">
    <location>
        <begin position="563"/>
        <end position="576"/>
    </location>
</feature>
<feature type="region of interest" description="Disordered" evidence="2">
    <location>
        <begin position="461"/>
        <end position="483"/>
    </location>
</feature>
<evidence type="ECO:0000256" key="1">
    <source>
        <dbReference type="PROSITE-ProRule" id="PRU00042"/>
    </source>
</evidence>
<feature type="compositionally biased region" description="Polar residues" evidence="2">
    <location>
        <begin position="428"/>
        <end position="441"/>
    </location>
</feature>
<feature type="compositionally biased region" description="Low complexity" evidence="2">
    <location>
        <begin position="291"/>
        <end position="305"/>
    </location>
</feature>
<proteinExistence type="predicted"/>
<evidence type="ECO:0000313" key="5">
    <source>
        <dbReference type="Proteomes" id="UP000015102"/>
    </source>
</evidence>
<dbReference type="SMART" id="SM00355">
    <property type="entry name" value="ZnF_C2H2"/>
    <property type="match status" value="6"/>
</dbReference>
<feature type="region of interest" description="Disordered" evidence="2">
    <location>
        <begin position="286"/>
        <end position="310"/>
    </location>
</feature>
<reference evidence="4" key="2">
    <citation type="submission" date="2015-06" db="UniProtKB">
        <authorList>
            <consortium name="EnsemblMetazoa"/>
        </authorList>
    </citation>
    <scope>IDENTIFICATION</scope>
</reference>
<feature type="compositionally biased region" description="Polar residues" evidence="2">
    <location>
        <begin position="521"/>
        <end position="538"/>
    </location>
</feature>
<dbReference type="PANTHER" id="PTHR21190">
    <property type="entry name" value="GH10077P"/>
    <property type="match status" value="1"/>
</dbReference>
<dbReference type="PROSITE" id="PS50157">
    <property type="entry name" value="ZINC_FINGER_C2H2_2"/>
    <property type="match status" value="2"/>
</dbReference>
<dbReference type="EMBL" id="CAQQ02029483">
    <property type="status" value="NOT_ANNOTATED_CDS"/>
    <property type="molecule type" value="Genomic_DNA"/>
</dbReference>
<keyword evidence="1" id="KW-0863">Zinc-finger</keyword>
<evidence type="ECO:0000256" key="2">
    <source>
        <dbReference type="SAM" id="MobiDB-lite"/>
    </source>
</evidence>